<proteinExistence type="predicted"/>
<sequence length="171" mass="18269">MALRSLLAKDWTLQVDTRTAGATAPQWTRIGGLTSFTETTDDNTEDDGSFDDDGWGSSVVTQRTWSIEAEGKRKRTDAQAFTPDPGQEAIRKAARIVGFAAHVRVRWYRKDGSPDAYEGVSTVSGFTKGGGKTDLEPFNFTLNGQGAPTEIPNPATTPAGASVAETGKEVA</sequence>
<protein>
    <recommendedName>
        <fullName evidence="4">Phage major tail protein, TP901-1 family</fullName>
    </recommendedName>
</protein>
<feature type="region of interest" description="Disordered" evidence="1">
    <location>
        <begin position="33"/>
        <end position="55"/>
    </location>
</feature>
<dbReference type="InterPro" id="IPR011855">
    <property type="entry name" value="Phgtail_TP901_1"/>
</dbReference>
<dbReference type="NCBIfam" id="NF047353">
    <property type="entry name" value="tube_lmo2291"/>
    <property type="match status" value="1"/>
</dbReference>
<name>A0ABQ2VID0_9PSEU</name>
<gene>
    <name evidence="2" type="ORF">GCM10010178_89720</name>
</gene>
<organism evidence="2 3">
    <name type="scientific">Lentzea flava</name>
    <dbReference type="NCBI Taxonomy" id="103732"/>
    <lineage>
        <taxon>Bacteria</taxon>
        <taxon>Bacillati</taxon>
        <taxon>Actinomycetota</taxon>
        <taxon>Actinomycetes</taxon>
        <taxon>Pseudonocardiales</taxon>
        <taxon>Pseudonocardiaceae</taxon>
        <taxon>Lentzea</taxon>
    </lineage>
</organism>
<evidence type="ECO:0000313" key="3">
    <source>
        <dbReference type="Proteomes" id="UP000649573"/>
    </source>
</evidence>
<reference evidence="3" key="1">
    <citation type="journal article" date="2019" name="Int. J. Syst. Evol. Microbiol.">
        <title>The Global Catalogue of Microorganisms (GCM) 10K type strain sequencing project: providing services to taxonomists for standard genome sequencing and annotation.</title>
        <authorList>
            <consortium name="The Broad Institute Genomics Platform"/>
            <consortium name="The Broad Institute Genome Sequencing Center for Infectious Disease"/>
            <person name="Wu L."/>
            <person name="Ma J."/>
        </authorList>
    </citation>
    <scope>NUCLEOTIDE SEQUENCE [LARGE SCALE GENOMIC DNA]</scope>
    <source>
        <strain evidence="3">JCM 3296</strain>
    </source>
</reference>
<comment type="caution">
    <text evidence="2">The sequence shown here is derived from an EMBL/GenBank/DDBJ whole genome shotgun (WGS) entry which is preliminary data.</text>
</comment>
<feature type="compositionally biased region" description="Acidic residues" evidence="1">
    <location>
        <begin position="39"/>
        <end position="54"/>
    </location>
</feature>
<accession>A0ABQ2VID0</accession>
<evidence type="ECO:0008006" key="4">
    <source>
        <dbReference type="Google" id="ProtNLM"/>
    </source>
</evidence>
<dbReference type="Pfam" id="PF06199">
    <property type="entry name" value="Phage_tail_2"/>
    <property type="match status" value="1"/>
</dbReference>
<feature type="region of interest" description="Disordered" evidence="1">
    <location>
        <begin position="136"/>
        <end position="171"/>
    </location>
</feature>
<keyword evidence="3" id="KW-1185">Reference proteome</keyword>
<dbReference type="Proteomes" id="UP000649573">
    <property type="component" value="Unassembled WGS sequence"/>
</dbReference>
<evidence type="ECO:0000313" key="2">
    <source>
        <dbReference type="EMBL" id="GGU85623.1"/>
    </source>
</evidence>
<dbReference type="EMBL" id="BMRE01000096">
    <property type="protein sequence ID" value="GGU85623.1"/>
    <property type="molecule type" value="Genomic_DNA"/>
</dbReference>
<evidence type="ECO:0000256" key="1">
    <source>
        <dbReference type="SAM" id="MobiDB-lite"/>
    </source>
</evidence>